<accession>A0A485L0B0</accession>
<dbReference type="AlphaFoldDB" id="A0A485L0B0"/>
<proteinExistence type="predicted"/>
<gene>
    <name evidence="3" type="primary">Aste57867_13928</name>
    <name evidence="2" type="ORF">As57867_013877</name>
    <name evidence="3" type="ORF">ASTE57867_13928</name>
</gene>
<reference evidence="3 4" key="1">
    <citation type="submission" date="2019-03" db="EMBL/GenBank/DDBJ databases">
        <authorList>
            <person name="Gaulin E."/>
            <person name="Dumas B."/>
        </authorList>
    </citation>
    <scope>NUCLEOTIDE SEQUENCE [LARGE SCALE GENOMIC DNA]</scope>
    <source>
        <strain evidence="3">CBS 568.67</strain>
    </source>
</reference>
<reference evidence="2" key="2">
    <citation type="submission" date="2019-06" db="EMBL/GenBank/DDBJ databases">
        <title>Genomics analysis of Aphanomyces spp. identifies a new class of oomycete effector associated with host adaptation.</title>
        <authorList>
            <person name="Gaulin E."/>
        </authorList>
    </citation>
    <scope>NUCLEOTIDE SEQUENCE</scope>
    <source>
        <strain evidence="2">CBS 578.67</strain>
    </source>
</reference>
<evidence type="ECO:0000256" key="1">
    <source>
        <dbReference type="SAM" id="MobiDB-lite"/>
    </source>
</evidence>
<evidence type="ECO:0000313" key="2">
    <source>
        <dbReference type="EMBL" id="KAF0695236.1"/>
    </source>
</evidence>
<keyword evidence="4" id="KW-1185">Reference proteome</keyword>
<feature type="region of interest" description="Disordered" evidence="1">
    <location>
        <begin position="120"/>
        <end position="163"/>
    </location>
</feature>
<dbReference type="EMBL" id="VJMH01005494">
    <property type="protein sequence ID" value="KAF0695236.1"/>
    <property type="molecule type" value="Genomic_DNA"/>
</dbReference>
<feature type="compositionally biased region" description="Basic and acidic residues" evidence="1">
    <location>
        <begin position="123"/>
        <end position="150"/>
    </location>
</feature>
<name>A0A485L0B0_9STRA</name>
<dbReference type="EMBL" id="CAADRA010005515">
    <property type="protein sequence ID" value="VFT90758.1"/>
    <property type="molecule type" value="Genomic_DNA"/>
</dbReference>
<evidence type="ECO:0000313" key="4">
    <source>
        <dbReference type="Proteomes" id="UP000332933"/>
    </source>
</evidence>
<dbReference type="OrthoDB" id="73726at2759"/>
<dbReference type="PANTHER" id="PTHR31827">
    <property type="entry name" value="EMB|CAB89363.1"/>
    <property type="match status" value="1"/>
</dbReference>
<dbReference type="Proteomes" id="UP000332933">
    <property type="component" value="Unassembled WGS sequence"/>
</dbReference>
<organism evidence="3 4">
    <name type="scientific">Aphanomyces stellatus</name>
    <dbReference type="NCBI Taxonomy" id="120398"/>
    <lineage>
        <taxon>Eukaryota</taxon>
        <taxon>Sar</taxon>
        <taxon>Stramenopiles</taxon>
        <taxon>Oomycota</taxon>
        <taxon>Saprolegniomycetes</taxon>
        <taxon>Saprolegniales</taxon>
        <taxon>Verrucalvaceae</taxon>
        <taxon>Aphanomyces</taxon>
    </lineage>
</organism>
<dbReference type="PANTHER" id="PTHR31827:SF1">
    <property type="entry name" value="EMB|CAB89363.1"/>
    <property type="match status" value="1"/>
</dbReference>
<evidence type="ECO:0000313" key="3">
    <source>
        <dbReference type="EMBL" id="VFT90758.1"/>
    </source>
</evidence>
<protein>
    <submittedName>
        <fullName evidence="3">Aste57867_13928 protein</fullName>
    </submittedName>
</protein>
<sequence length="210" mass="23712">MKCFFSGCSNEAEVDSWKCTFHFRRGRCAVPDCRSQVYARHLCVRHGGKRQCQVDGCMQNCRVGLFCTRHSPSDIIRLCSEDGCNMQAHLRGKCFRHGGRRECAVDGCDTLARNRGFCAKHKPKDEPRRKAEDALPTRPRDAEPRDRRADFPSSSISNILGHDRSMRQLPPLLPPLHTLSMVASSRPHSTVLADVASLLEDYYAGSNRQH</sequence>